<evidence type="ECO:0000313" key="1">
    <source>
        <dbReference type="EMBL" id="KZT27264.1"/>
    </source>
</evidence>
<proteinExistence type="predicted"/>
<gene>
    <name evidence="1" type="ORF">NEOLEDRAFT_1061330</name>
</gene>
<name>A0A165TW53_9AGAM</name>
<feature type="non-terminal residue" evidence="1">
    <location>
        <position position="1"/>
    </location>
</feature>
<reference evidence="1 2" key="1">
    <citation type="journal article" date="2016" name="Mol. Biol. Evol.">
        <title>Comparative Genomics of Early-Diverging Mushroom-Forming Fungi Provides Insights into the Origins of Lignocellulose Decay Capabilities.</title>
        <authorList>
            <person name="Nagy L.G."/>
            <person name="Riley R."/>
            <person name="Tritt A."/>
            <person name="Adam C."/>
            <person name="Daum C."/>
            <person name="Floudas D."/>
            <person name="Sun H."/>
            <person name="Yadav J.S."/>
            <person name="Pangilinan J."/>
            <person name="Larsson K.H."/>
            <person name="Matsuura K."/>
            <person name="Barry K."/>
            <person name="Labutti K."/>
            <person name="Kuo R."/>
            <person name="Ohm R.A."/>
            <person name="Bhattacharya S.S."/>
            <person name="Shirouzu T."/>
            <person name="Yoshinaga Y."/>
            <person name="Martin F.M."/>
            <person name="Grigoriev I.V."/>
            <person name="Hibbett D.S."/>
        </authorList>
    </citation>
    <scope>NUCLEOTIDE SEQUENCE [LARGE SCALE GENOMIC DNA]</scope>
    <source>
        <strain evidence="1 2">HHB14362 ss-1</strain>
    </source>
</reference>
<sequence>DDLDQDDAEEFNVSDAVGKALALVAQIRKSMQAKAYFKKTCQEVGVLVLKLLLWIRTHWASLFNFLDRILDVCKVL</sequence>
<protein>
    <submittedName>
        <fullName evidence="1">Uncharacterized protein</fullName>
    </submittedName>
</protein>
<dbReference type="AlphaFoldDB" id="A0A165TW53"/>
<keyword evidence="2" id="KW-1185">Reference proteome</keyword>
<accession>A0A165TW53</accession>
<evidence type="ECO:0000313" key="2">
    <source>
        <dbReference type="Proteomes" id="UP000076761"/>
    </source>
</evidence>
<dbReference type="EMBL" id="KV425563">
    <property type="protein sequence ID" value="KZT27264.1"/>
    <property type="molecule type" value="Genomic_DNA"/>
</dbReference>
<dbReference type="Proteomes" id="UP000076761">
    <property type="component" value="Unassembled WGS sequence"/>
</dbReference>
<dbReference type="InParanoid" id="A0A165TW53"/>
<organism evidence="1 2">
    <name type="scientific">Neolentinus lepideus HHB14362 ss-1</name>
    <dbReference type="NCBI Taxonomy" id="1314782"/>
    <lineage>
        <taxon>Eukaryota</taxon>
        <taxon>Fungi</taxon>
        <taxon>Dikarya</taxon>
        <taxon>Basidiomycota</taxon>
        <taxon>Agaricomycotina</taxon>
        <taxon>Agaricomycetes</taxon>
        <taxon>Gloeophyllales</taxon>
        <taxon>Gloeophyllaceae</taxon>
        <taxon>Neolentinus</taxon>
    </lineage>
</organism>
<dbReference type="OrthoDB" id="2682319at2759"/>